<sequence>MDTPALASSALGALQKRKELLNQKLLRHKAARSFFGKASLIAYDLRQKSTRLLAGAGLTGALLLSPMTLPLLTGQTTRVVKTETTTAALMRTLAPITPHTPAKLDEEQSQKIEAAIQAATGLPAKVVLEGQQLNHQVGYIGYEQHLRRFPGDTLLEHDDEQIAGVAPGLGAWGYFAKSKSEFTTQDYLREKYYSVAQTLYLPNWNTDFVHLRDWYKYRKILVVNPANGTAVVTVLGDAGPAKWTGKQFGGSPETMKALNLHKGPRKGLVLFLFLDDPENQIPLGPVTGKIKLPTT</sequence>
<gene>
    <name evidence="1" type="ORF">A2736_01405</name>
</gene>
<proteinExistence type="predicted"/>
<dbReference type="AlphaFoldDB" id="A0A1F8EEQ4"/>
<comment type="caution">
    <text evidence="1">The sequence shown here is derived from an EMBL/GenBank/DDBJ whole genome shotgun (WGS) entry which is preliminary data.</text>
</comment>
<protein>
    <submittedName>
        <fullName evidence="1">Uncharacterized protein</fullName>
    </submittedName>
</protein>
<name>A0A1F8EEQ4_9BACT</name>
<accession>A0A1F8EEQ4</accession>
<dbReference type="Proteomes" id="UP000177503">
    <property type="component" value="Unassembled WGS sequence"/>
</dbReference>
<dbReference type="EMBL" id="MGJC01000033">
    <property type="protein sequence ID" value="OGM99321.1"/>
    <property type="molecule type" value="Genomic_DNA"/>
</dbReference>
<organism evidence="1 2">
    <name type="scientific">Candidatus Yanofskybacteria bacterium RIFCSPHIGHO2_01_FULL_41_27</name>
    <dbReference type="NCBI Taxonomy" id="1802662"/>
    <lineage>
        <taxon>Bacteria</taxon>
        <taxon>Candidatus Yanofskyibacteriota</taxon>
    </lineage>
</organism>
<reference evidence="1 2" key="1">
    <citation type="journal article" date="2016" name="Nat. Commun.">
        <title>Thousands of microbial genomes shed light on interconnected biogeochemical processes in an aquifer system.</title>
        <authorList>
            <person name="Anantharaman K."/>
            <person name="Brown C.T."/>
            <person name="Hug L.A."/>
            <person name="Sharon I."/>
            <person name="Castelle C.J."/>
            <person name="Probst A.J."/>
            <person name="Thomas B.C."/>
            <person name="Singh A."/>
            <person name="Wilkins M.J."/>
            <person name="Karaoz U."/>
            <person name="Brodie E.L."/>
            <person name="Williams K.H."/>
            <person name="Hubbard S.S."/>
            <person name="Banfield J.F."/>
        </authorList>
    </citation>
    <scope>NUCLEOTIDE SEQUENCE [LARGE SCALE GENOMIC DNA]</scope>
</reference>
<evidence type="ECO:0000313" key="2">
    <source>
        <dbReference type="Proteomes" id="UP000177503"/>
    </source>
</evidence>
<evidence type="ECO:0000313" key="1">
    <source>
        <dbReference type="EMBL" id="OGM99321.1"/>
    </source>
</evidence>